<dbReference type="GO" id="GO:0030245">
    <property type="term" value="P:cellulose catabolic process"/>
    <property type="evidence" value="ECO:0007669"/>
    <property type="project" value="UniProtKB-KW"/>
</dbReference>
<keyword evidence="8" id="KW-0186">Copper</keyword>
<comment type="cofactor">
    <cofactor evidence="1">
        <name>Cu(2+)</name>
        <dbReference type="ChEBI" id="CHEBI:29036"/>
    </cofactor>
</comment>
<dbReference type="EC" id="1.14.99.56" evidence="15"/>
<dbReference type="InterPro" id="IPR049892">
    <property type="entry name" value="AA9"/>
</dbReference>
<evidence type="ECO:0000256" key="13">
    <source>
        <dbReference type="ARBA" id="ARBA00044502"/>
    </source>
</evidence>
<dbReference type="PANTHER" id="PTHR33353">
    <property type="entry name" value="PUTATIVE (AFU_ORTHOLOGUE AFUA_1G12560)-RELATED"/>
    <property type="match status" value="1"/>
</dbReference>
<dbReference type="RefSeq" id="XP_033532550.1">
    <property type="nucleotide sequence ID" value="XM_033681413.1"/>
</dbReference>
<dbReference type="CDD" id="cd21175">
    <property type="entry name" value="LPMO_AA9"/>
    <property type="match status" value="1"/>
</dbReference>
<dbReference type="Gene3D" id="2.70.50.70">
    <property type="match status" value="1"/>
</dbReference>
<accession>A0A6G1FZD1</accession>
<sequence length="340" mass="37657">MKTAKFSMLFAGIARAHFAPKELIIDGNKYPARDARLDDYVGAMRIEWSYTDNQNFTWMALNDVESQGIACGNNPEAPPLKAVARAGADITIQWTEMVEHHWGPSMTYLGAWSPGQSPQSVDFFKINDKGYDASQRLWANELIINNGFRDQLKLPSDIKPGLYILRTELLSLHGNGQTMNPGLKGLPQFYTHCFNVEITGNGSVIPPGVRFPGGYAKNDPGVTFVLGTTSRYPSYPVPGPPVYEGAYDPPVGPKPVVTPEEVGTFPPNFELQYQALLKQITAFSDKAVDFFNGGGFSLTFFSRHEAEGKELVKQRAELRQEAIKLGLADPNEEMQNSEIF</sequence>
<evidence type="ECO:0000313" key="18">
    <source>
        <dbReference type="Proteomes" id="UP000504638"/>
    </source>
</evidence>
<evidence type="ECO:0000256" key="15">
    <source>
        <dbReference type="ARBA" id="ARBA00047174"/>
    </source>
</evidence>
<evidence type="ECO:0000313" key="19">
    <source>
        <dbReference type="RefSeq" id="XP_033532550.1"/>
    </source>
</evidence>
<dbReference type="AlphaFoldDB" id="A0A6G1FZD1"/>
<dbReference type="Pfam" id="PF03443">
    <property type="entry name" value="AA9"/>
    <property type="match status" value="1"/>
</dbReference>
<keyword evidence="4" id="KW-0479">Metal-binding</keyword>
<keyword evidence="10" id="KW-1015">Disulfide bond</keyword>
<evidence type="ECO:0000256" key="11">
    <source>
        <dbReference type="ARBA" id="ARBA00023277"/>
    </source>
</evidence>
<dbReference type="InterPro" id="IPR005103">
    <property type="entry name" value="AA9_LPMO"/>
</dbReference>
<evidence type="ECO:0000256" key="10">
    <source>
        <dbReference type="ARBA" id="ARBA00023157"/>
    </source>
</evidence>
<dbReference type="Proteomes" id="UP000504638">
    <property type="component" value="Unplaced"/>
</dbReference>
<dbReference type="OrthoDB" id="4849160at2759"/>
<reference evidence="19" key="3">
    <citation type="submission" date="2025-04" db="UniProtKB">
        <authorList>
            <consortium name="RefSeq"/>
        </authorList>
    </citation>
    <scope>IDENTIFICATION</scope>
    <source>
        <strain evidence="19">CBS 781.70</strain>
    </source>
</reference>
<organism evidence="17">
    <name type="scientific">Eremomyces bilateralis CBS 781.70</name>
    <dbReference type="NCBI Taxonomy" id="1392243"/>
    <lineage>
        <taxon>Eukaryota</taxon>
        <taxon>Fungi</taxon>
        <taxon>Dikarya</taxon>
        <taxon>Ascomycota</taxon>
        <taxon>Pezizomycotina</taxon>
        <taxon>Dothideomycetes</taxon>
        <taxon>Dothideomycetes incertae sedis</taxon>
        <taxon>Eremomycetales</taxon>
        <taxon>Eremomycetaceae</taxon>
        <taxon>Eremomyces</taxon>
    </lineage>
</organism>
<comment type="catalytic activity">
    <reaction evidence="14">
        <text>[(1-&gt;4)-beta-D-glucosyl]n+m + reduced acceptor + O2 = 4-dehydro-beta-D-glucosyl-[(1-&gt;4)-beta-D-glucosyl]n-1 + [(1-&gt;4)-beta-D-glucosyl]m + acceptor + H2O.</text>
        <dbReference type="EC" id="1.14.99.56"/>
    </reaction>
</comment>
<comment type="subcellular location">
    <subcellularLocation>
        <location evidence="2">Secreted</location>
    </subcellularLocation>
</comment>
<reference evidence="17 19" key="1">
    <citation type="submission" date="2020-01" db="EMBL/GenBank/DDBJ databases">
        <authorList>
            <consortium name="DOE Joint Genome Institute"/>
            <person name="Haridas S."/>
            <person name="Albert R."/>
            <person name="Binder M."/>
            <person name="Bloem J."/>
            <person name="Labutti K."/>
            <person name="Salamov A."/>
            <person name="Andreopoulos B."/>
            <person name="Baker S.E."/>
            <person name="Barry K."/>
            <person name="Bills G."/>
            <person name="Bluhm B.H."/>
            <person name="Cannon C."/>
            <person name="Castanera R."/>
            <person name="Culley D.E."/>
            <person name="Daum C."/>
            <person name="Ezra D."/>
            <person name="Gonzalez J.B."/>
            <person name="Henrissat B."/>
            <person name="Kuo A."/>
            <person name="Liang C."/>
            <person name="Lipzen A."/>
            <person name="Lutzoni F."/>
            <person name="Magnuson J."/>
            <person name="Mondo S."/>
            <person name="Nolan M."/>
            <person name="Ohm R."/>
            <person name="Pangilinan J."/>
            <person name="Park H.-J."/>
            <person name="Ramirez L."/>
            <person name="Alfaro M."/>
            <person name="Sun H."/>
            <person name="Tritt A."/>
            <person name="Yoshinaga Y."/>
            <person name="Zwiers L.-H."/>
            <person name="Turgeon B.G."/>
            <person name="Goodwin S.B."/>
            <person name="Spatafora J.W."/>
            <person name="Crous P.W."/>
            <person name="Grigoriev I.V."/>
        </authorList>
    </citation>
    <scope>NUCLEOTIDE SEQUENCE</scope>
    <source>
        <strain evidence="17 19">CBS 781.70</strain>
    </source>
</reference>
<feature type="domain" description="Auxiliary Activity family 9 catalytic" evidence="16">
    <location>
        <begin position="17"/>
        <end position="228"/>
    </location>
</feature>
<protein>
    <recommendedName>
        <fullName evidence="15">lytic cellulose monooxygenase (C4-dehydrogenating)</fullName>
        <ecNumber evidence="15">1.14.99.56</ecNumber>
    </recommendedName>
</protein>
<keyword evidence="18" id="KW-1185">Reference proteome</keyword>
<evidence type="ECO:0000256" key="12">
    <source>
        <dbReference type="ARBA" id="ARBA00023326"/>
    </source>
</evidence>
<evidence type="ECO:0000256" key="2">
    <source>
        <dbReference type="ARBA" id="ARBA00004613"/>
    </source>
</evidence>
<keyword evidence="12" id="KW-0624">Polysaccharide degradation</keyword>
<evidence type="ECO:0000256" key="6">
    <source>
        <dbReference type="ARBA" id="ARBA00023001"/>
    </source>
</evidence>
<keyword evidence="5" id="KW-0732">Signal</keyword>
<keyword evidence="11" id="KW-0119">Carbohydrate metabolism</keyword>
<evidence type="ECO:0000256" key="9">
    <source>
        <dbReference type="ARBA" id="ARBA00023033"/>
    </source>
</evidence>
<dbReference type="GeneID" id="54421983"/>
<keyword evidence="6" id="KW-0136">Cellulose degradation</keyword>
<dbReference type="GO" id="GO:0005576">
    <property type="term" value="C:extracellular region"/>
    <property type="evidence" value="ECO:0007669"/>
    <property type="project" value="UniProtKB-SubCell"/>
</dbReference>
<proteinExistence type="inferred from homology"/>
<evidence type="ECO:0000256" key="1">
    <source>
        <dbReference type="ARBA" id="ARBA00001973"/>
    </source>
</evidence>
<keyword evidence="9" id="KW-0503">Monooxygenase</keyword>
<dbReference type="PANTHER" id="PTHR33353:SF10">
    <property type="entry name" value="ENDO-BETA-1,4-GLUCANASE D"/>
    <property type="match status" value="1"/>
</dbReference>
<dbReference type="EMBL" id="ML975164">
    <property type="protein sequence ID" value="KAF1810919.1"/>
    <property type="molecule type" value="Genomic_DNA"/>
</dbReference>
<name>A0A6G1FZD1_9PEZI</name>
<reference evidence="19" key="2">
    <citation type="submission" date="2020-04" db="EMBL/GenBank/DDBJ databases">
        <authorList>
            <consortium name="NCBI Genome Project"/>
        </authorList>
    </citation>
    <scope>NUCLEOTIDE SEQUENCE</scope>
    <source>
        <strain evidence="19">CBS 781.70</strain>
    </source>
</reference>
<dbReference type="GO" id="GO:0004497">
    <property type="term" value="F:monooxygenase activity"/>
    <property type="evidence" value="ECO:0007669"/>
    <property type="project" value="UniProtKB-KW"/>
</dbReference>
<evidence type="ECO:0000256" key="4">
    <source>
        <dbReference type="ARBA" id="ARBA00022723"/>
    </source>
</evidence>
<evidence type="ECO:0000313" key="17">
    <source>
        <dbReference type="EMBL" id="KAF1810919.1"/>
    </source>
</evidence>
<comment type="similarity">
    <text evidence="13">Belongs to the polysaccharide monooxygenase AA9 family.</text>
</comment>
<evidence type="ECO:0000256" key="7">
    <source>
        <dbReference type="ARBA" id="ARBA00023002"/>
    </source>
</evidence>
<keyword evidence="7" id="KW-0560">Oxidoreductase</keyword>
<evidence type="ECO:0000256" key="8">
    <source>
        <dbReference type="ARBA" id="ARBA00023008"/>
    </source>
</evidence>
<evidence type="ECO:0000259" key="16">
    <source>
        <dbReference type="Pfam" id="PF03443"/>
    </source>
</evidence>
<dbReference type="GO" id="GO:0046872">
    <property type="term" value="F:metal ion binding"/>
    <property type="evidence" value="ECO:0007669"/>
    <property type="project" value="UniProtKB-KW"/>
</dbReference>
<evidence type="ECO:0000256" key="5">
    <source>
        <dbReference type="ARBA" id="ARBA00022729"/>
    </source>
</evidence>
<keyword evidence="3" id="KW-0964">Secreted</keyword>
<evidence type="ECO:0000256" key="14">
    <source>
        <dbReference type="ARBA" id="ARBA00045077"/>
    </source>
</evidence>
<evidence type="ECO:0000256" key="3">
    <source>
        <dbReference type="ARBA" id="ARBA00022525"/>
    </source>
</evidence>
<gene>
    <name evidence="17 19" type="ORF">P152DRAFT_475360</name>
</gene>